<reference evidence="1" key="2">
    <citation type="submission" date="2024-07" db="EMBL/GenBank/DDBJ databases">
        <title>Streptomyces haneummycinica sp. nov., a new antibiotic-producing actinobacterium isolated from marine sediment.</title>
        <authorList>
            <person name="Uemura M."/>
            <person name="Hamada M."/>
            <person name="Hirano S."/>
            <person name="Kobayashi K."/>
            <person name="Ohshiro T."/>
            <person name="Kobayashi T."/>
            <person name="Terahara T."/>
        </authorList>
    </citation>
    <scope>NUCLEOTIDE SEQUENCE</scope>
    <source>
        <strain evidence="1">KM77-8</strain>
    </source>
</reference>
<gene>
    <name evidence="1" type="ORF">SHKM778_78840</name>
</gene>
<sequence length="58" mass="6046">MTAMPMTRLAPTLGRNPRIDTAAHSAAVAATTAMTTDRTTSTGSYANAPPIRMLAIPM</sequence>
<reference evidence="1" key="1">
    <citation type="submission" date="2024-06" db="EMBL/GenBank/DDBJ databases">
        <authorList>
            <consortium name="consrtm"/>
            <person name="Uemura M."/>
            <person name="Terahara T."/>
        </authorList>
    </citation>
    <scope>NUCLEOTIDE SEQUENCE</scope>
    <source>
        <strain evidence="1">KM77-8</strain>
    </source>
</reference>
<name>A0AAT9HV04_9ACTN</name>
<dbReference type="AlphaFoldDB" id="A0AAT9HV04"/>
<evidence type="ECO:0000313" key="1">
    <source>
        <dbReference type="EMBL" id="BFO21496.1"/>
    </source>
</evidence>
<dbReference type="EMBL" id="AP035768">
    <property type="protein sequence ID" value="BFO21496.1"/>
    <property type="molecule type" value="Genomic_DNA"/>
</dbReference>
<protein>
    <submittedName>
        <fullName evidence="1">Uncharacterized protein</fullName>
    </submittedName>
</protein>
<proteinExistence type="predicted"/>
<accession>A0AAT9HV04</accession>
<organism evidence="1">
    <name type="scientific">Streptomyces haneummycinicus</name>
    <dbReference type="NCBI Taxonomy" id="3074435"/>
    <lineage>
        <taxon>Bacteria</taxon>
        <taxon>Bacillati</taxon>
        <taxon>Actinomycetota</taxon>
        <taxon>Actinomycetes</taxon>
        <taxon>Kitasatosporales</taxon>
        <taxon>Streptomycetaceae</taxon>
        <taxon>Streptomyces</taxon>
    </lineage>
</organism>